<dbReference type="OrthoDB" id="27483at2759"/>
<feature type="domain" description="Serine/threonine-protein phosphatase 4 regulatory subunit 3-like central" evidence="4">
    <location>
        <begin position="32"/>
        <end position="526"/>
    </location>
</feature>
<keyword evidence="2" id="KW-0539">Nucleus</keyword>
<dbReference type="Proteomes" id="UP000794436">
    <property type="component" value="Unassembled WGS sequence"/>
</dbReference>
<dbReference type="PANTHER" id="PTHR23318">
    <property type="entry name" value="ATP SYNTHASE GAMMA-RELATED"/>
    <property type="match status" value="1"/>
</dbReference>
<evidence type="ECO:0000256" key="2">
    <source>
        <dbReference type="ARBA" id="ARBA00023242"/>
    </source>
</evidence>
<evidence type="ECO:0000259" key="4">
    <source>
        <dbReference type="Pfam" id="PF04802"/>
    </source>
</evidence>
<dbReference type="Pfam" id="PF04802">
    <property type="entry name" value="PP4R3"/>
    <property type="match status" value="1"/>
</dbReference>
<dbReference type="InterPro" id="IPR051137">
    <property type="entry name" value="PP4R3-like"/>
</dbReference>
<feature type="region of interest" description="Disordered" evidence="3">
    <location>
        <begin position="689"/>
        <end position="756"/>
    </location>
</feature>
<dbReference type="InterPro" id="IPR016024">
    <property type="entry name" value="ARM-type_fold"/>
</dbReference>
<dbReference type="GO" id="GO:0030289">
    <property type="term" value="C:protein phosphatase 4 complex"/>
    <property type="evidence" value="ECO:0007669"/>
    <property type="project" value="TreeGrafter"/>
</dbReference>
<protein>
    <recommendedName>
        <fullName evidence="4">Serine/threonine-protein phosphatase 4 regulatory subunit 3-like central domain-containing protein</fullName>
    </recommendedName>
</protein>
<organism evidence="5 6">
    <name type="scientific">Pythium oligandrum</name>
    <name type="common">Mycoparasitic fungus</name>
    <dbReference type="NCBI Taxonomy" id="41045"/>
    <lineage>
        <taxon>Eukaryota</taxon>
        <taxon>Sar</taxon>
        <taxon>Stramenopiles</taxon>
        <taxon>Oomycota</taxon>
        <taxon>Peronosporomycetes</taxon>
        <taxon>Pythiales</taxon>
        <taxon>Pythiaceae</taxon>
        <taxon>Pythium</taxon>
    </lineage>
</organism>
<dbReference type="InterPro" id="IPR006887">
    <property type="entry name" value="P4R3-like_central_dom"/>
</dbReference>
<evidence type="ECO:0000313" key="6">
    <source>
        <dbReference type="Proteomes" id="UP000794436"/>
    </source>
</evidence>
<dbReference type="GO" id="GO:0005654">
    <property type="term" value="C:nucleoplasm"/>
    <property type="evidence" value="ECO:0007669"/>
    <property type="project" value="TreeGrafter"/>
</dbReference>
<dbReference type="PANTHER" id="PTHR23318:SF0">
    <property type="entry name" value="SERINE_THREONINE-PROTEIN PHOSPHATASE 4 REGULATORY SUBUNIT 3"/>
    <property type="match status" value="1"/>
</dbReference>
<comment type="caution">
    <text evidence="5">The sequence shown here is derived from an EMBL/GenBank/DDBJ whole genome shotgun (WGS) entry which is preliminary data.</text>
</comment>
<evidence type="ECO:0000313" key="5">
    <source>
        <dbReference type="EMBL" id="TMW57174.1"/>
    </source>
</evidence>
<proteinExistence type="predicted"/>
<reference evidence="5" key="1">
    <citation type="submission" date="2019-03" db="EMBL/GenBank/DDBJ databases">
        <title>Long read genome sequence of the mycoparasitic Pythium oligandrum ATCC 38472 isolated from sugarbeet rhizosphere.</title>
        <authorList>
            <person name="Gaulin E."/>
        </authorList>
    </citation>
    <scope>NUCLEOTIDE SEQUENCE</scope>
    <source>
        <strain evidence="5">ATCC 38472_TT</strain>
    </source>
</reference>
<dbReference type="EMBL" id="SPLM01000144">
    <property type="protein sequence ID" value="TMW57174.1"/>
    <property type="molecule type" value="Genomic_DNA"/>
</dbReference>
<accession>A0A8K1C5X2</accession>
<keyword evidence="6" id="KW-1185">Reference proteome</keyword>
<evidence type="ECO:0000256" key="3">
    <source>
        <dbReference type="SAM" id="MobiDB-lite"/>
    </source>
</evidence>
<dbReference type="GO" id="GO:0006974">
    <property type="term" value="P:DNA damage response"/>
    <property type="evidence" value="ECO:0007669"/>
    <property type="project" value="TreeGrafter"/>
</dbReference>
<name>A0A8K1C5X2_PYTOL</name>
<gene>
    <name evidence="5" type="ORF">Poli38472_003099</name>
</gene>
<feature type="compositionally biased region" description="Low complexity" evidence="3">
    <location>
        <begin position="716"/>
        <end position="733"/>
    </location>
</feature>
<comment type="subcellular location">
    <subcellularLocation>
        <location evidence="1">Nucleus</location>
    </subcellularLocation>
</comment>
<evidence type="ECO:0000256" key="1">
    <source>
        <dbReference type="ARBA" id="ARBA00004123"/>
    </source>
</evidence>
<sequence length="1327" mass="150806">MEDALMAFFPEDIKGRELPPCDVEHLDDILVLLKSSHPTIRSKLLRDLAGDNGEYIVKLLNLFDVCEMEPEKEVMHRLFDIFYALVELCDRRIIEILFSEQNFLSVVGVFGYNPGLIREMDFRADLEKQSGFKEVIPIKDRAVLERIHMNFRIHVIKDNVLSRSLPDCSVIMLDHMVNENNFNILSYVSDSEEYWQSIKELIQKPETRLDGLGLLKEIIQLVRVTRPLDKLPQLRRDGFGAPPVFGTLINNLFGDGAIFESFSVVLGASDSKTKEIELALDILNTLVFYQGPERLRTHLASEGKCIAPPTSEKERIAWKPGSSLFTALIYVFERYEPTRVQIFTLLKEIFKVSLPQDDKFLNVLYPNYIHWLLQPLKYTSADEITGLFALQDSIMELLTFCTEAHGYRVKYLFGRQPIASYVERMLRSRNKLFVIHAVKFMRACAARGEAFFSRYLIQNDLLNPMLSRLDRRQPNGDAVTSAILEFLAFVEKSNLTALVEHIHTKFYETYKAECPIVFESIRLRYEDTHGSSSMMSDADEANKITFIQERAVDEEEERYWEKDDEPATTFVGPSDTKETLAESEVRFQPSEPMKIVDYADDDEPISPLKEGDVQDRISPSLSRDAAAKLDISEKSAEDGDVVMEEELKLPVRVKKDEDNGENFLAGALKHQAKKAKSPHYKSMFQQISWKVGSPNGEKSPSKSTRSDNPSSDEESNSPSRAHSNSNGDSNDSSPLVSKRKLEVEATPSPDSILKKAKPCTPLCHHVGKKIINCGIFGRRFVALVEVDLEGRVQDLADAIAKALDTTEVPVFFLARNEDGTWLQVGKEVQQLLDRKRDYNYEELLDKKRPLRDYFGSEFEPHLLDVPVVVELIDLWRISEGDEAQSLTKVYRSAAEMLKHSDDIKSILRLIDAVASTPDDEAKPFIALESSFGLGKTQTAFTLMGCDDLDVFYIVTQKPFEGRWDKPVYRATATCATVYYHRIARDVKAAPDKTVEEILANEYLHVYGFLSAILTGKTSWAMLRGSKSDVIDAIKARTKPFVFFLDEFPRISKSKMKDLDRIYLIMRDVLRAFGFVVILSSTNEMARTLFTPDTLARARDGQTWCHIVPTFARLQAPSSAAIPPVLREILQRSHPLFAQAALAFLRDNPFVAGDSVVDFMDGLAEAIMRGCKEWRFLTTDGFRSGQVCLFLSSRHFDDHKSLLIHDHFANLTETTPFKLQFAHEGTLVKEGEHTPWVSQSVFPPVEEDVLLYLCLMGGKSSRSLVTKHGKTLTFEEIMDLMDEDPDNPAIYDQEPQVDPIPFQEALTEAENMNTRSSTSRIRIIRRTT</sequence>
<dbReference type="GO" id="GO:0072542">
    <property type="term" value="F:protein phosphatase activator activity"/>
    <property type="evidence" value="ECO:0007669"/>
    <property type="project" value="TreeGrafter"/>
</dbReference>
<dbReference type="SUPFAM" id="SSF48371">
    <property type="entry name" value="ARM repeat"/>
    <property type="match status" value="1"/>
</dbReference>